<dbReference type="GeneID" id="6018244"/>
<dbReference type="EMBL" id="AACS02000028">
    <property type="protein sequence ID" value="EAU80278.2"/>
    <property type="molecule type" value="Genomic_DNA"/>
</dbReference>
<reference evidence="1 2" key="1">
    <citation type="journal article" date="2010" name="Proc. Natl. Acad. Sci. U.S.A.">
        <title>Insights into evolution of multicellular fungi from the assembled chromosomes of the mushroom Coprinopsis cinerea (Coprinus cinereus).</title>
        <authorList>
            <person name="Stajich J.E."/>
            <person name="Wilke S.K."/>
            <person name="Ahren D."/>
            <person name="Au C.H."/>
            <person name="Birren B.W."/>
            <person name="Borodovsky M."/>
            <person name="Burns C."/>
            <person name="Canback B."/>
            <person name="Casselton L.A."/>
            <person name="Cheng C.K."/>
            <person name="Deng J."/>
            <person name="Dietrich F.S."/>
            <person name="Fargo D.C."/>
            <person name="Farman M.L."/>
            <person name="Gathman A.C."/>
            <person name="Goldberg J."/>
            <person name="Guigo R."/>
            <person name="Hoegger P.J."/>
            <person name="Hooker J.B."/>
            <person name="Huggins A."/>
            <person name="James T.Y."/>
            <person name="Kamada T."/>
            <person name="Kilaru S."/>
            <person name="Kodira C."/>
            <person name="Kues U."/>
            <person name="Kupfer D."/>
            <person name="Kwan H.S."/>
            <person name="Lomsadze A."/>
            <person name="Li W."/>
            <person name="Lilly W.W."/>
            <person name="Ma L.J."/>
            <person name="Mackey A.J."/>
            <person name="Manning G."/>
            <person name="Martin F."/>
            <person name="Muraguchi H."/>
            <person name="Natvig D.O."/>
            <person name="Palmerini H."/>
            <person name="Ramesh M.A."/>
            <person name="Rehmeyer C.J."/>
            <person name="Roe B.A."/>
            <person name="Shenoy N."/>
            <person name="Stanke M."/>
            <person name="Ter-Hovhannisyan V."/>
            <person name="Tunlid A."/>
            <person name="Velagapudi R."/>
            <person name="Vision T.J."/>
            <person name="Zeng Q."/>
            <person name="Zolan M.E."/>
            <person name="Pukkila P.J."/>
        </authorList>
    </citation>
    <scope>NUCLEOTIDE SEQUENCE [LARGE SCALE GENOMIC DNA]</scope>
    <source>
        <strain evidence="2">Okayama-7 / 130 / ATCC MYA-4618 / FGSC 9003</strain>
    </source>
</reference>
<dbReference type="KEGG" id="cci:CC1G_13272"/>
<sequence>MEHQLNPATKAFLVTESKRYSTLHEDYRGTISLVEILLDRVDRFETFAFRGALVKRTMTHIVQLYDDQAEINSIPGYHVVLPKDLQRRIYTFARLLLFVGLPHLPGNGVEQLKKAFGLVTERYWDDSGRDDIDHIQITGRGDFLGSAAVVRFENEFGRVN</sequence>
<dbReference type="HOGENOM" id="CLU_1652069_0_0_1"/>
<protein>
    <submittedName>
        <fullName evidence="1">Uncharacterized protein</fullName>
    </submittedName>
</protein>
<dbReference type="VEuPathDB" id="FungiDB:CC1G_13272"/>
<name>A8PIA1_COPC7</name>
<comment type="caution">
    <text evidence="1">The sequence shown here is derived from an EMBL/GenBank/DDBJ whole genome shotgun (WGS) entry which is preliminary data.</text>
</comment>
<dbReference type="AlphaFoldDB" id="A8PIA1"/>
<gene>
    <name evidence="1" type="ORF">CC1G_13272</name>
</gene>
<dbReference type="RefSeq" id="XP_001841540.2">
    <property type="nucleotide sequence ID" value="XM_001841488.2"/>
</dbReference>
<evidence type="ECO:0000313" key="1">
    <source>
        <dbReference type="EMBL" id="EAU80278.2"/>
    </source>
</evidence>
<organism evidence="1 2">
    <name type="scientific">Coprinopsis cinerea (strain Okayama-7 / 130 / ATCC MYA-4618 / FGSC 9003)</name>
    <name type="common">Inky cap fungus</name>
    <name type="synonym">Hormographiella aspergillata</name>
    <dbReference type="NCBI Taxonomy" id="240176"/>
    <lineage>
        <taxon>Eukaryota</taxon>
        <taxon>Fungi</taxon>
        <taxon>Dikarya</taxon>
        <taxon>Basidiomycota</taxon>
        <taxon>Agaricomycotina</taxon>
        <taxon>Agaricomycetes</taxon>
        <taxon>Agaricomycetidae</taxon>
        <taxon>Agaricales</taxon>
        <taxon>Agaricineae</taxon>
        <taxon>Psathyrellaceae</taxon>
        <taxon>Coprinopsis</taxon>
    </lineage>
</organism>
<dbReference type="Proteomes" id="UP000001861">
    <property type="component" value="Unassembled WGS sequence"/>
</dbReference>
<accession>A8PIA1</accession>
<dbReference type="InParanoid" id="A8PIA1"/>
<proteinExistence type="predicted"/>
<evidence type="ECO:0000313" key="2">
    <source>
        <dbReference type="Proteomes" id="UP000001861"/>
    </source>
</evidence>
<keyword evidence="2" id="KW-1185">Reference proteome</keyword>